<accession>A0A8G0L7S9</accession>
<proteinExistence type="predicted"/>
<gene>
    <name evidence="1" type="ORF">H0G86_003497</name>
</gene>
<evidence type="ECO:0000313" key="1">
    <source>
        <dbReference type="EMBL" id="QYS96238.1"/>
    </source>
</evidence>
<dbReference type="Proteomes" id="UP000826661">
    <property type="component" value="Chromosome II"/>
</dbReference>
<evidence type="ECO:0000313" key="2">
    <source>
        <dbReference type="Proteomes" id="UP000826661"/>
    </source>
</evidence>
<reference evidence="1 2" key="1">
    <citation type="journal article" date="2021" name="BMC Genomics">
        <title>Telomere-to-telomere genome assembly of asparaginase-producing Trichoderma simmonsii.</title>
        <authorList>
            <person name="Chung D."/>
            <person name="Kwon Y.M."/>
            <person name="Yang Y."/>
        </authorList>
    </citation>
    <scope>NUCLEOTIDE SEQUENCE [LARGE SCALE GENOMIC DNA]</scope>
    <source>
        <strain evidence="1 2">GH-Sj1</strain>
    </source>
</reference>
<dbReference type="EMBL" id="CP075865">
    <property type="protein sequence ID" value="QYS96238.1"/>
    <property type="molecule type" value="Genomic_DNA"/>
</dbReference>
<keyword evidence="2" id="KW-1185">Reference proteome</keyword>
<name>A0A8G0L7S9_9HYPO</name>
<dbReference type="AlphaFoldDB" id="A0A8G0L7S9"/>
<sequence>MLHMHESSLGAGGSSRLTWMVQLEASSMTTPFKLQQHHEQAVVQQGWDGGDGVMAHVSLEESPLLLVAYSISLPKLNLMDRYFCLVGSCASRLSYLEIRRDCNGGL</sequence>
<protein>
    <submittedName>
        <fullName evidence="1">Uncharacterized protein</fullName>
    </submittedName>
</protein>
<organism evidence="1 2">
    <name type="scientific">Trichoderma simmonsii</name>
    <dbReference type="NCBI Taxonomy" id="1491479"/>
    <lineage>
        <taxon>Eukaryota</taxon>
        <taxon>Fungi</taxon>
        <taxon>Dikarya</taxon>
        <taxon>Ascomycota</taxon>
        <taxon>Pezizomycotina</taxon>
        <taxon>Sordariomycetes</taxon>
        <taxon>Hypocreomycetidae</taxon>
        <taxon>Hypocreales</taxon>
        <taxon>Hypocreaceae</taxon>
        <taxon>Trichoderma</taxon>
    </lineage>
</organism>